<feature type="domain" description="UDENN FLCN/SMCR8-type" evidence="7">
    <location>
        <begin position="38"/>
        <end position="784"/>
    </location>
</feature>
<keyword evidence="3" id="KW-0344">Guanine-nucleotide releasing factor</keyword>
<comment type="subcellular location">
    <subcellularLocation>
        <location evidence="1">Cytoplasm</location>
    </subcellularLocation>
</comment>
<dbReference type="GO" id="GO:0005737">
    <property type="term" value="C:cytoplasm"/>
    <property type="evidence" value="ECO:0007669"/>
    <property type="project" value="UniProtKB-SubCell"/>
</dbReference>
<dbReference type="OrthoDB" id="2289278at2759"/>
<dbReference type="PANTHER" id="PTHR31334:SF1">
    <property type="entry name" value="GUANINE NUCLEOTIDE EXCHANGE PROTEIN SMCR8"/>
    <property type="match status" value="1"/>
</dbReference>
<proteinExistence type="inferred from homology"/>
<dbReference type="PROSITE" id="PS51834">
    <property type="entry name" value="DENN_FLCN_SMCR8"/>
    <property type="match status" value="1"/>
</dbReference>
<evidence type="ECO:0000313" key="9">
    <source>
        <dbReference type="Proteomes" id="UP000077051"/>
    </source>
</evidence>
<dbReference type="InterPro" id="IPR037521">
    <property type="entry name" value="FLCN/SMCR8_DENN"/>
</dbReference>
<feature type="compositionally biased region" description="Acidic residues" evidence="6">
    <location>
        <begin position="815"/>
        <end position="825"/>
    </location>
</feature>
<evidence type="ECO:0000259" key="7">
    <source>
        <dbReference type="PROSITE" id="PS51834"/>
    </source>
</evidence>
<evidence type="ECO:0000256" key="5">
    <source>
        <dbReference type="ARBA" id="ARBA00038137"/>
    </source>
</evidence>
<protein>
    <recommendedName>
        <fullName evidence="7">UDENN FLCN/SMCR8-type domain-containing protein</fullName>
    </recommendedName>
</protein>
<keyword evidence="9" id="KW-1185">Reference proteome</keyword>
<dbReference type="PANTHER" id="PTHR31334">
    <property type="entry name" value="SMITH-MAGENIS SYNDROME REGION GENE 8 PROTEIN"/>
    <property type="match status" value="1"/>
</dbReference>
<feature type="region of interest" description="Disordered" evidence="6">
    <location>
        <begin position="363"/>
        <end position="391"/>
    </location>
</feature>
<name>A0A168PT85_MUCCL</name>
<feature type="compositionally biased region" description="Low complexity" evidence="6">
    <location>
        <begin position="844"/>
        <end position="862"/>
    </location>
</feature>
<keyword evidence="2" id="KW-0963">Cytoplasm</keyword>
<feature type="compositionally biased region" description="Basic and acidic residues" evidence="6">
    <location>
        <begin position="516"/>
        <end position="538"/>
    </location>
</feature>
<comment type="similarity">
    <text evidence="5">Belongs to the SMCR8 family.</text>
</comment>
<sequence length="1039" mass="116670">MAQKKVESSSSSLKSLNKVPFNCWWSDQVLSPTADDNESATTPYRDFVLISEFSELEGPLPLAVVTEATYIDLKHYTNTVTDASLQQDLRKIGLESFDFNSFVLRVVSVDRSTEYEQIDEETKEQQAPMTPSSLFEESQAPCLFSIPDDTQVYFTDSEHKFFAFTHHLTLFDINARGYVHPVALSYITRDPDKIVIRFEELMEKFSEVSIRMKKGNYSNFTLDLKCRLLDLEYTQSTQAFSANTTTHSNNQSQQQQQQKPALSMQAIQQAITATKLMIDTLESSTSQINNMTSSHATNTADTMRVERKKTLPQEGEAPVSKQIAKEQHSIDPPKDYKPKCIDTLYPVAHFERKLRSLAQLCQEPDEAEEENKQDAEQSNTQSSKSHIKRPSITQKTAAMIPLVFSIIEPSSTPSMSVSSSSATTATITSVSNSQLQRPTFANAITHDMYAEAIKYIQDMTHCLGQSSVVLDVNEEEELFLDPKSSALTFGRTFMLNMDNPQPREKEELNAPASPTGKDDDKERLYDEKGNMPDSKEKTAAAVENISSTDDEHHTHSQNDEELFYPILFAPSQVWKSESRDATKTHLLQVLRQYHSLVVDIIFSLLIGRTVIIQGSEKNKSLVQQVVQALSVFVPGQSRERNQIIEWFETAKLTDAQIKGIKLVGVDKNCMDPSIHVDSSCVLDIDVKNGSLNSSPVYVEGQWINQLLDRMMLFSSDESYLAYLHTVFMNMSLKAFVYHHLYVCDEFKLDESPPPSTPSSSNKGYTSETGSESSTLSRKWSVRLMNYLKKHEDQESNASTTASSTTSSAAPSVQASEDEEDEDYSEENQATVTLQSLNSTHHSHNNNNNNNNNNTNNKNKPNTIIGLFQQDGPTTATTTAIPSQYIDHTTLNDVRRESISTTYSVSSRREGSYYGNSSRSSSSDGDDEDEEDTFNQHMGMAETASYLDFGADDLVQFGDTRDSDDSSTGGESEEDTRSSKERKKPSHGKRRGKHRLRKPSDVGPDGVSFTERRGRRYLQEKLKVYGDDQTIVVYLATCVL</sequence>
<gene>
    <name evidence="8" type="ORF">MUCCIDRAFT_105137</name>
</gene>
<feature type="compositionally biased region" description="Low complexity" evidence="6">
    <location>
        <begin position="757"/>
        <end position="775"/>
    </location>
</feature>
<dbReference type="GO" id="GO:0005085">
    <property type="term" value="F:guanyl-nucleotide exchange factor activity"/>
    <property type="evidence" value="ECO:0007669"/>
    <property type="project" value="UniProtKB-KW"/>
</dbReference>
<feature type="compositionally biased region" description="Polar residues" evidence="6">
    <location>
        <begin position="827"/>
        <end position="836"/>
    </location>
</feature>
<feature type="region of interest" description="Disordered" evidence="6">
    <location>
        <begin position="749"/>
        <end position="775"/>
    </location>
</feature>
<keyword evidence="4" id="KW-0072">Autophagy</keyword>
<evidence type="ECO:0000256" key="4">
    <source>
        <dbReference type="ARBA" id="ARBA00023006"/>
    </source>
</evidence>
<feature type="region of interest" description="Disordered" evidence="6">
    <location>
        <begin position="901"/>
        <end position="931"/>
    </location>
</feature>
<feature type="region of interest" description="Disordered" evidence="6">
    <location>
        <begin position="954"/>
        <end position="1009"/>
    </location>
</feature>
<feature type="compositionally biased region" description="Basic and acidic residues" evidence="6">
    <location>
        <begin position="323"/>
        <end position="335"/>
    </location>
</feature>
<reference evidence="8 9" key="1">
    <citation type="submission" date="2015-06" db="EMBL/GenBank/DDBJ databases">
        <title>Expansion of signal transduction pathways in fungi by whole-genome duplication.</title>
        <authorList>
            <consortium name="DOE Joint Genome Institute"/>
            <person name="Corrochano L.M."/>
            <person name="Kuo A."/>
            <person name="Marcet-Houben M."/>
            <person name="Polaino S."/>
            <person name="Salamov A."/>
            <person name="Villalobos J.M."/>
            <person name="Alvarez M.I."/>
            <person name="Avalos J."/>
            <person name="Benito E.P."/>
            <person name="Benoit I."/>
            <person name="Burger G."/>
            <person name="Camino L.P."/>
            <person name="Canovas D."/>
            <person name="Cerda-Olmedo E."/>
            <person name="Cheng J.-F."/>
            <person name="Dominguez A."/>
            <person name="Elias M."/>
            <person name="Eslava A.P."/>
            <person name="Glaser F."/>
            <person name="Grimwood J."/>
            <person name="Gutierrez G."/>
            <person name="Heitman J."/>
            <person name="Henrissat B."/>
            <person name="Iturriaga E.A."/>
            <person name="Lang B.F."/>
            <person name="Lavin J.L."/>
            <person name="Lee S."/>
            <person name="Li W."/>
            <person name="Lindquist E."/>
            <person name="Lopez-Garcia S."/>
            <person name="Luque E.M."/>
            <person name="Marcos A.T."/>
            <person name="Martin J."/>
            <person name="Mccluskey K."/>
            <person name="Medina H.R."/>
            <person name="Miralles-Duran A."/>
            <person name="Miyazaki A."/>
            <person name="Munoz-Torres E."/>
            <person name="Oguiza J.A."/>
            <person name="Ohm R."/>
            <person name="Olmedo M."/>
            <person name="Orejas M."/>
            <person name="Ortiz-Castellanos L."/>
            <person name="Pisabarro A.G."/>
            <person name="Rodriguez-Romero J."/>
            <person name="Ruiz-Herrera J."/>
            <person name="Ruiz-Vazquez R."/>
            <person name="Sanz C."/>
            <person name="Schackwitz W."/>
            <person name="Schmutz J."/>
            <person name="Shahriari M."/>
            <person name="Shelest E."/>
            <person name="Silva-Franco F."/>
            <person name="Soanes D."/>
            <person name="Syed K."/>
            <person name="Tagua V.G."/>
            <person name="Talbot N.J."/>
            <person name="Thon M."/>
            <person name="De Vries R.P."/>
            <person name="Wiebenga A."/>
            <person name="Yadav J.S."/>
            <person name="Braun E.L."/>
            <person name="Baker S."/>
            <person name="Garre V."/>
            <person name="Horwitz B."/>
            <person name="Torres-Martinez S."/>
            <person name="Idnurm A."/>
            <person name="Herrera-Estrella A."/>
            <person name="Gabaldon T."/>
            <person name="Grigoriev I.V."/>
        </authorList>
    </citation>
    <scope>NUCLEOTIDE SEQUENCE [LARGE SCALE GENOMIC DNA]</scope>
    <source>
        <strain evidence="8 9">CBS 277.49</strain>
    </source>
</reference>
<evidence type="ECO:0000256" key="3">
    <source>
        <dbReference type="ARBA" id="ARBA00022658"/>
    </source>
</evidence>
<dbReference type="STRING" id="747725.A0A168PT85"/>
<feature type="compositionally biased region" description="Low complexity" evidence="6">
    <location>
        <begin position="795"/>
        <end position="814"/>
    </location>
</feature>
<dbReference type="GO" id="GO:0006914">
    <property type="term" value="P:autophagy"/>
    <property type="evidence" value="ECO:0007669"/>
    <property type="project" value="UniProtKB-KW"/>
</dbReference>
<evidence type="ECO:0000313" key="8">
    <source>
        <dbReference type="EMBL" id="OAD08186.1"/>
    </source>
</evidence>
<comment type="caution">
    <text evidence="8">The sequence shown here is derived from an EMBL/GenBank/DDBJ whole genome shotgun (WGS) entry which is preliminary data.</text>
</comment>
<feature type="region of interest" description="Disordered" evidence="6">
    <location>
        <begin position="496"/>
        <end position="538"/>
    </location>
</feature>
<feature type="region of interest" description="Disordered" evidence="6">
    <location>
        <begin position="790"/>
        <end position="869"/>
    </location>
</feature>
<feature type="compositionally biased region" description="Basic residues" evidence="6">
    <location>
        <begin position="979"/>
        <end position="996"/>
    </location>
</feature>
<feature type="region of interest" description="Disordered" evidence="6">
    <location>
        <begin position="311"/>
        <end position="335"/>
    </location>
</feature>
<dbReference type="VEuPathDB" id="FungiDB:MUCCIDRAFT_105137"/>
<organism evidence="8 9">
    <name type="scientific">Mucor lusitanicus CBS 277.49</name>
    <dbReference type="NCBI Taxonomy" id="747725"/>
    <lineage>
        <taxon>Eukaryota</taxon>
        <taxon>Fungi</taxon>
        <taxon>Fungi incertae sedis</taxon>
        <taxon>Mucoromycota</taxon>
        <taxon>Mucoromycotina</taxon>
        <taxon>Mucoromycetes</taxon>
        <taxon>Mucorales</taxon>
        <taxon>Mucorineae</taxon>
        <taxon>Mucoraceae</taxon>
        <taxon>Mucor</taxon>
    </lineage>
</organism>
<accession>A0A168PT85</accession>
<dbReference type="EMBL" id="AMYB01000001">
    <property type="protein sequence ID" value="OAD08186.1"/>
    <property type="molecule type" value="Genomic_DNA"/>
</dbReference>
<dbReference type="AlphaFoldDB" id="A0A168PT85"/>
<evidence type="ECO:0000256" key="2">
    <source>
        <dbReference type="ARBA" id="ARBA00022490"/>
    </source>
</evidence>
<evidence type="ECO:0000256" key="1">
    <source>
        <dbReference type="ARBA" id="ARBA00004496"/>
    </source>
</evidence>
<dbReference type="GO" id="GO:0032045">
    <property type="term" value="C:guanyl-nucleotide exchange factor complex"/>
    <property type="evidence" value="ECO:0007669"/>
    <property type="project" value="TreeGrafter"/>
</dbReference>
<feature type="compositionally biased region" description="Low complexity" evidence="6">
    <location>
        <begin position="911"/>
        <end position="922"/>
    </location>
</feature>
<dbReference type="Proteomes" id="UP000077051">
    <property type="component" value="Unassembled WGS sequence"/>
</dbReference>
<evidence type="ECO:0000256" key="6">
    <source>
        <dbReference type="SAM" id="MobiDB-lite"/>
    </source>
</evidence>